<feature type="region of interest" description="Disordered" evidence="1">
    <location>
        <begin position="871"/>
        <end position="897"/>
    </location>
</feature>
<gene>
    <name evidence="3" type="ORF">AND_005291</name>
</gene>
<feature type="compositionally biased region" description="Polar residues" evidence="1">
    <location>
        <begin position="336"/>
        <end position="349"/>
    </location>
</feature>
<evidence type="ECO:0000313" key="5">
    <source>
        <dbReference type="Proteomes" id="UP000000673"/>
    </source>
</evidence>
<organism evidence="3">
    <name type="scientific">Anopheles darlingi</name>
    <name type="common">Mosquito</name>
    <dbReference type="NCBI Taxonomy" id="43151"/>
    <lineage>
        <taxon>Eukaryota</taxon>
        <taxon>Metazoa</taxon>
        <taxon>Ecdysozoa</taxon>
        <taxon>Arthropoda</taxon>
        <taxon>Hexapoda</taxon>
        <taxon>Insecta</taxon>
        <taxon>Pterygota</taxon>
        <taxon>Neoptera</taxon>
        <taxon>Endopterygota</taxon>
        <taxon>Diptera</taxon>
        <taxon>Nematocera</taxon>
        <taxon>Culicoidea</taxon>
        <taxon>Culicidae</taxon>
        <taxon>Anophelinae</taxon>
        <taxon>Anopheles</taxon>
    </lineage>
</organism>
<feature type="compositionally biased region" description="Polar residues" evidence="1">
    <location>
        <begin position="110"/>
        <end position="125"/>
    </location>
</feature>
<dbReference type="SMART" id="SM00355">
    <property type="entry name" value="ZnF_C2H2"/>
    <property type="match status" value="4"/>
</dbReference>
<feature type="compositionally biased region" description="Polar residues" evidence="1">
    <location>
        <begin position="304"/>
        <end position="327"/>
    </location>
</feature>
<feature type="region of interest" description="Disordered" evidence="1">
    <location>
        <begin position="552"/>
        <end position="603"/>
    </location>
</feature>
<dbReference type="AlphaFoldDB" id="W5JJD0"/>
<keyword evidence="5" id="KW-1185">Reference proteome</keyword>
<reference evidence="4" key="4">
    <citation type="submission" date="2015-06" db="UniProtKB">
        <authorList>
            <consortium name="EnsemblMetazoa"/>
        </authorList>
    </citation>
    <scope>IDENTIFICATION</scope>
</reference>
<evidence type="ECO:0000256" key="1">
    <source>
        <dbReference type="SAM" id="MobiDB-lite"/>
    </source>
</evidence>
<feature type="compositionally biased region" description="Polar residues" evidence="1">
    <location>
        <begin position="224"/>
        <end position="250"/>
    </location>
</feature>
<feature type="domain" description="C2H2-type" evidence="2">
    <location>
        <begin position="631"/>
        <end position="651"/>
    </location>
</feature>
<name>W5JJD0_ANODA</name>
<feature type="region of interest" description="Disordered" evidence="1">
    <location>
        <begin position="291"/>
        <end position="374"/>
    </location>
</feature>
<dbReference type="EMBL" id="ADMH02001325">
    <property type="protein sequence ID" value="ETN63005.1"/>
    <property type="molecule type" value="Genomic_DNA"/>
</dbReference>
<feature type="region of interest" description="Disordered" evidence="1">
    <location>
        <begin position="453"/>
        <end position="512"/>
    </location>
</feature>
<proteinExistence type="predicted"/>
<dbReference type="VEuPathDB" id="VectorBase:ADAR2_005315"/>
<feature type="region of interest" description="Disordered" evidence="1">
    <location>
        <begin position="919"/>
        <end position="941"/>
    </location>
</feature>
<feature type="domain" description="C2H2-type" evidence="2">
    <location>
        <begin position="1119"/>
        <end position="1145"/>
    </location>
</feature>
<reference evidence="3" key="3">
    <citation type="journal article" date="2013" name="Nucleic Acids Res.">
        <title>The genome of Anopheles darlingi, the main neotropical malaria vector.</title>
        <authorList>
            <person name="Marinotti O."/>
            <person name="Cerqueira G.C."/>
            <person name="de Almeida L.G."/>
            <person name="Ferro M.I."/>
            <person name="Loreto E.L."/>
            <person name="Zaha A."/>
            <person name="Teixeira S.M."/>
            <person name="Wespiser A.R."/>
            <person name="Almeida E Silva A."/>
            <person name="Schlindwein A.D."/>
            <person name="Pacheco A.C."/>
            <person name="Silva A.L."/>
            <person name="Graveley B.R."/>
            <person name="Walenz B.P."/>
            <person name="Lima Bde A."/>
            <person name="Ribeiro C.A."/>
            <person name="Nunes-Silva C.G."/>
            <person name="de Carvalho C.R."/>
            <person name="Soares C.M."/>
            <person name="de Menezes C.B."/>
            <person name="Matiolli C."/>
            <person name="Caffrey D."/>
            <person name="Araujo D.A."/>
            <person name="de Oliveira D.M."/>
            <person name="Golenbock D."/>
            <person name="Grisard E.C."/>
            <person name="Fantinatti-Garboggini F."/>
            <person name="de Carvalho F.M."/>
            <person name="Barcellos F.G."/>
            <person name="Prosdocimi F."/>
            <person name="May G."/>
            <person name="Azevedo Junior G.M."/>
            <person name="Guimaraes G.M."/>
            <person name="Goldman G.H."/>
            <person name="Padilha I.Q."/>
            <person name="Batista Jda S."/>
            <person name="Ferro J.A."/>
            <person name="Ribeiro J.M."/>
            <person name="Fietto J.L."/>
            <person name="Dabbas K.M."/>
            <person name="Cerdeira L."/>
            <person name="Agnez-Lima L.F."/>
            <person name="Brocchi M."/>
            <person name="de Carvalho M.O."/>
            <person name="Teixeira Mde M."/>
            <person name="Diniz Maia Mde M."/>
            <person name="Goldman M.H."/>
            <person name="Cruz Schneider M.P."/>
            <person name="Felipe M.S."/>
            <person name="Hungria M."/>
            <person name="Nicolas M.F."/>
            <person name="Pereira M."/>
            <person name="Montes M.A."/>
            <person name="Cantao M.E."/>
            <person name="Vincentz M."/>
            <person name="Rafael M.S."/>
            <person name="Silverman N."/>
            <person name="Stoco P.H."/>
            <person name="Souza R.C."/>
            <person name="Vicentini R."/>
            <person name="Gazzinelli R.T."/>
            <person name="Neves Rde O."/>
            <person name="Silva R."/>
            <person name="Astolfi-Filho S."/>
            <person name="Maciel T.E."/>
            <person name="Urmenyi T.P."/>
            <person name="Tadei W.P."/>
            <person name="Camargo E.P."/>
            <person name="de Vasconcelos A.T."/>
        </authorList>
    </citation>
    <scope>NUCLEOTIDE SEQUENCE</scope>
</reference>
<accession>W5JJD0</accession>
<feature type="compositionally biased region" description="Basic and acidic residues" evidence="1">
    <location>
        <begin position="350"/>
        <end position="359"/>
    </location>
</feature>
<feature type="domain" description="C2H2-type" evidence="2">
    <location>
        <begin position="693"/>
        <end position="716"/>
    </location>
</feature>
<feature type="region of interest" description="Disordered" evidence="1">
    <location>
        <begin position="164"/>
        <end position="191"/>
    </location>
</feature>
<evidence type="ECO:0000313" key="4">
    <source>
        <dbReference type="EnsemblMetazoa" id="ADAC005291-PA"/>
    </source>
</evidence>
<sequence length="1212" mass="137318">MAREERNAAFRQIAEEKIELIGKQSSTLCSNSRDNFQKLMDLFSNNPRIKSDNIIKAIKRLTKLEAEVSIKAEIQVAEKQVHSVVVRQNIMSPQLAEPSGCNSGMRDNHSQVSTAHVTNHQSNLTTYSKPQTVQDTVTQEIFQMASSYHPQPIESSLINEERLSSKYPRKKKNPEVALTHSSSAFKTPAIPEKRGDDKLYFRRAEVFPAPAATYAEHRMRQANKMGQTNRQITSELHQKSPSPSQNNIGQDSQHLLKNYNELGSSTQTNTTNTEARQNQISSDLLLGVKSNTTPSIPIPDHVNHGTTLTNNASQSLSKPVQHLSPSAASRDDVKKSTNVTENTLPSSSDNHVESSKNEISKVSPTKNKQNKVNREVHSLIIGEIEFTESMKRREENEKLRNISNRMECIKDRSKNEKWVKDLLTKYGMQNETRVVLTRLEDINGIALRSRTKSVENRECSYNESSNTTKQNQNSPSTNKHITTRRKTVDCREALENPSQTNKKREQAKNKKIKCRRKSHCAAANSVTVSPEKAVQNSFYLSDSEDNVSQDFTNYEPPTKKQAMNKPKSNSNRGVTKTTSPKSKNKTVGCSMTRKKSVAKTLVSPQENSVIDEHVNIPNDNPDIHCQSNFMSSCSLCSYRGEKIIEHYLLKHKQNEVFVSRISPRQSDIIRKCPIPLRDSEKNISKNELAPLARFCCFCEKNRVLTYKEWIEHIAKHTGEYEFDQEVKTLKNPFVEIKFQNNNILAYICDRCNFVQTRLSAMENHLKKQHFSQEDGSAKPSEYIRFAVCRVKVESSSVDKKTNLELKSESIFGCQVVNNPIDRDEETAISDGMDHEILQELERLHGYEPLVDSIVKEEIDLNADAEYIHQCGKKGSKPTGTVSQNSRSTNLSNDINPDCTTEQRVPALQTILNENVVEAAEETRGRHANELTGGRDDPMDYDSDDSLSTIAMDDPEYQHSMDDIKEEEFAEECRTSDRDNPLRCDKNVDQNQDINAVPSQNESFMIGNGNGSRKNIQNIINMSCVKVELQEAPHDMNEENNFYNESNETRNESITDSPAKQISYSVARSNNGGSFKPAEIQENRPSATTVDGNVDGVMVELTGSNSDPFEIVRNEEQLQYLCHYSTNCKFVGSNTISLEKHVQTKHVVRWSGYCHTCKGYIENHTGFTKKFPIHYLKHFLLKHSDPKPDSQVRKPLTIRFRRLSGDKLSVVNN</sequence>
<feature type="region of interest" description="Disordered" evidence="1">
    <location>
        <begin position="222"/>
        <end position="250"/>
    </location>
</feature>
<reference evidence="3 5" key="1">
    <citation type="journal article" date="2010" name="BMC Genomics">
        <title>Combination of measures distinguishes pre-miRNAs from other stem-loops in the genome of the newly sequenced Anopheles darlingi.</title>
        <authorList>
            <person name="Mendes N.D."/>
            <person name="Freitas A.T."/>
            <person name="Vasconcelos A.T."/>
            <person name="Sagot M.F."/>
        </authorList>
    </citation>
    <scope>NUCLEOTIDE SEQUENCE</scope>
</reference>
<feature type="domain" description="C2H2-type" evidence="2">
    <location>
        <begin position="746"/>
        <end position="769"/>
    </location>
</feature>
<protein>
    <recommendedName>
        <fullName evidence="2">C2H2-type domain-containing protein</fullName>
    </recommendedName>
</protein>
<dbReference type="STRING" id="43151.W5JJD0"/>
<dbReference type="Proteomes" id="UP000000673">
    <property type="component" value="Unassembled WGS sequence"/>
</dbReference>
<dbReference type="EnsemblMetazoa" id="ADAC005291-RA">
    <property type="protein sequence ID" value="ADAC005291-PA"/>
    <property type="gene ID" value="ADAC005291"/>
</dbReference>
<feature type="compositionally biased region" description="Polar residues" evidence="1">
    <location>
        <begin position="461"/>
        <end position="480"/>
    </location>
</feature>
<feature type="region of interest" description="Disordered" evidence="1">
    <location>
        <begin position="96"/>
        <end position="125"/>
    </location>
</feature>
<dbReference type="VEuPathDB" id="VectorBase:ADAC005291"/>
<dbReference type="HOGENOM" id="CLU_269626_0_0_1"/>
<feature type="compositionally biased region" description="Basic and acidic residues" evidence="1">
    <location>
        <begin position="920"/>
        <end position="937"/>
    </location>
</feature>
<reference evidence="3" key="2">
    <citation type="submission" date="2010-05" db="EMBL/GenBank/DDBJ databases">
        <authorList>
            <person name="Almeida L.G."/>
            <person name="Nicolas M.F."/>
            <person name="Souza R.C."/>
            <person name="Vasconcelos A.T.R."/>
        </authorList>
    </citation>
    <scope>NUCLEOTIDE SEQUENCE</scope>
</reference>
<feature type="compositionally biased region" description="Polar residues" evidence="1">
    <location>
        <begin position="877"/>
        <end position="897"/>
    </location>
</feature>
<dbReference type="InterPro" id="IPR013087">
    <property type="entry name" value="Znf_C2H2_type"/>
</dbReference>
<evidence type="ECO:0000313" key="3">
    <source>
        <dbReference type="EMBL" id="ETN63005.1"/>
    </source>
</evidence>
<dbReference type="eggNOG" id="KOG1721">
    <property type="taxonomic scope" value="Eukaryota"/>
</dbReference>
<evidence type="ECO:0000259" key="2">
    <source>
        <dbReference type="SMART" id="SM00355"/>
    </source>
</evidence>